<feature type="compositionally biased region" description="Acidic residues" evidence="2">
    <location>
        <begin position="222"/>
        <end position="235"/>
    </location>
</feature>
<dbReference type="Pfam" id="PF07962">
    <property type="entry name" value="Swi3"/>
    <property type="match status" value="1"/>
</dbReference>
<evidence type="ECO:0000259" key="3">
    <source>
        <dbReference type="Pfam" id="PF07962"/>
    </source>
</evidence>
<name>A0A0L0NY38_CANAR</name>
<dbReference type="VEuPathDB" id="FungiDB:CJI96_0003064"/>
<dbReference type="VEuPathDB" id="FungiDB:CJJ09_003476"/>
<feature type="region of interest" description="Disordered" evidence="2">
    <location>
        <begin position="140"/>
        <end position="180"/>
    </location>
</feature>
<evidence type="ECO:0000256" key="1">
    <source>
        <dbReference type="SAM" id="Coils"/>
    </source>
</evidence>
<feature type="region of interest" description="Disordered" evidence="2">
    <location>
        <begin position="207"/>
        <end position="235"/>
    </location>
</feature>
<reference evidence="5" key="1">
    <citation type="journal article" date="2015" name="BMC Genomics">
        <title>Draft genome of a commonly misdiagnosed multidrug resistant pathogen Candida auris.</title>
        <authorList>
            <person name="Chatterjee S."/>
            <person name="Alampalli S.V."/>
            <person name="Nageshan R.K."/>
            <person name="Chettiar S.T."/>
            <person name="Joshi S."/>
            <person name="Tatu U.S."/>
        </authorList>
    </citation>
    <scope>NUCLEOTIDE SEQUENCE [LARGE SCALE GENOMIC DNA]</scope>
    <source>
        <strain evidence="5">6684</strain>
    </source>
</reference>
<dbReference type="AlphaFoldDB" id="A0A0L0NY38"/>
<comment type="caution">
    <text evidence="4">The sequence shown here is derived from an EMBL/GenBank/DDBJ whole genome shotgun (WGS) entry which is preliminary data.</text>
</comment>
<dbReference type="GO" id="GO:0031297">
    <property type="term" value="P:replication fork processing"/>
    <property type="evidence" value="ECO:0007669"/>
    <property type="project" value="InterPro"/>
</dbReference>
<evidence type="ECO:0000256" key="2">
    <source>
        <dbReference type="SAM" id="MobiDB-lite"/>
    </source>
</evidence>
<keyword evidence="1" id="KW-0175">Coiled coil</keyword>
<dbReference type="VEuPathDB" id="FungiDB:CJJ07_003440"/>
<feature type="compositionally biased region" description="Polar residues" evidence="2">
    <location>
        <begin position="168"/>
        <end position="177"/>
    </location>
</feature>
<evidence type="ECO:0000313" key="4">
    <source>
        <dbReference type="EMBL" id="KND98908.1"/>
    </source>
</evidence>
<dbReference type="GO" id="GO:0006974">
    <property type="term" value="P:DNA damage response"/>
    <property type="evidence" value="ECO:0007669"/>
    <property type="project" value="InterPro"/>
</dbReference>
<organism evidence="4 5">
    <name type="scientific">Candidozyma auris</name>
    <name type="common">Yeast</name>
    <name type="synonym">Candida auris</name>
    <dbReference type="NCBI Taxonomy" id="498019"/>
    <lineage>
        <taxon>Eukaryota</taxon>
        <taxon>Fungi</taxon>
        <taxon>Dikarya</taxon>
        <taxon>Ascomycota</taxon>
        <taxon>Saccharomycotina</taxon>
        <taxon>Pichiomycetes</taxon>
        <taxon>Metschnikowiaceae</taxon>
        <taxon>Candidozyma</taxon>
    </lineage>
</organism>
<dbReference type="VEuPathDB" id="FungiDB:B9J08_001220"/>
<dbReference type="Proteomes" id="UP000037122">
    <property type="component" value="Unassembled WGS sequence"/>
</dbReference>
<dbReference type="InterPro" id="IPR012923">
    <property type="entry name" value="Csm3"/>
</dbReference>
<feature type="domain" description="Chromosome segregation in meiosis protein 3" evidence="3">
    <location>
        <begin position="23"/>
        <end position="128"/>
    </location>
</feature>
<protein>
    <recommendedName>
        <fullName evidence="3">Chromosome segregation in meiosis protein 3 domain-containing protein</fullName>
    </recommendedName>
</protein>
<dbReference type="VEuPathDB" id="FungiDB:CJI97_001386"/>
<dbReference type="VEuPathDB" id="FungiDB:QG37_04253"/>
<feature type="coiled-coil region" evidence="1">
    <location>
        <begin position="51"/>
        <end position="78"/>
    </location>
</feature>
<dbReference type="EMBL" id="LGST01000029">
    <property type="protein sequence ID" value="KND98908.1"/>
    <property type="molecule type" value="Genomic_DNA"/>
</dbReference>
<dbReference type="GO" id="GO:0005634">
    <property type="term" value="C:nucleus"/>
    <property type="evidence" value="ECO:0007669"/>
    <property type="project" value="InterPro"/>
</dbReference>
<feature type="compositionally biased region" description="Acidic residues" evidence="2">
    <location>
        <begin position="141"/>
        <end position="158"/>
    </location>
</feature>
<evidence type="ECO:0000313" key="5">
    <source>
        <dbReference type="Proteomes" id="UP000037122"/>
    </source>
</evidence>
<sequence>MAEKDDLGLDKPLKLGKVLKIPKITDELIFDPVRGIPQISKNYRKLSRMIKKNDKRLHEKLRNEKSKLAARRMKVDAEVENLGSIVQFYQFWCHGFFPRANFNDCIRMLRTYKSAKLKEYRRGLIEHELHKLKVAKGIITEGDEQEDGGIQADDDDDLYTGPDVTDNGVPSSSSKQPAETLDLEEDDGDWDFMNVNLKSSNGLFIGDDDDDLAIERPKNPFQDEEIPPEHDIEDDHEAELEAMRSMGM</sequence>
<accession>A0A0L0NY38</accession>
<proteinExistence type="predicted"/>
<gene>
    <name evidence="4" type="ORF">QG37_04253</name>
</gene>